<reference evidence="3 4" key="1">
    <citation type="submission" date="2019-02" db="EMBL/GenBank/DDBJ databases">
        <title>Deep-cultivation of Planctomycetes and their phenomic and genomic characterization uncovers novel biology.</title>
        <authorList>
            <person name="Wiegand S."/>
            <person name="Jogler M."/>
            <person name="Boedeker C."/>
            <person name="Pinto D."/>
            <person name="Vollmers J."/>
            <person name="Rivas-Marin E."/>
            <person name="Kohn T."/>
            <person name="Peeters S.H."/>
            <person name="Heuer A."/>
            <person name="Rast P."/>
            <person name="Oberbeckmann S."/>
            <person name="Bunk B."/>
            <person name="Jeske O."/>
            <person name="Meyerdierks A."/>
            <person name="Storesund J.E."/>
            <person name="Kallscheuer N."/>
            <person name="Luecker S."/>
            <person name="Lage O.M."/>
            <person name="Pohl T."/>
            <person name="Merkel B.J."/>
            <person name="Hornburger P."/>
            <person name="Mueller R.-W."/>
            <person name="Bruemmer F."/>
            <person name="Labrenz M."/>
            <person name="Spormann A.M."/>
            <person name="Op Den Camp H."/>
            <person name="Overmann J."/>
            <person name="Amann R."/>
            <person name="Jetten M.S.M."/>
            <person name="Mascher T."/>
            <person name="Medema M.H."/>
            <person name="Devos D.P."/>
            <person name="Kaster A.-K."/>
            <person name="Ovreas L."/>
            <person name="Rohde M."/>
            <person name="Galperin M.Y."/>
            <person name="Jogler C."/>
        </authorList>
    </citation>
    <scope>NUCLEOTIDE SEQUENCE [LARGE SCALE GENOMIC DNA]</scope>
    <source>
        <strain evidence="3 4">CA54</strain>
    </source>
</reference>
<dbReference type="Proteomes" id="UP000320735">
    <property type="component" value="Unassembled WGS sequence"/>
</dbReference>
<gene>
    <name evidence="3" type="ORF">CA54_53780</name>
</gene>
<feature type="domain" description="FHA" evidence="2">
    <location>
        <begin position="70"/>
        <end position="120"/>
    </location>
</feature>
<keyword evidence="4" id="KW-1185">Reference proteome</keyword>
<proteinExistence type="predicted"/>
<feature type="region of interest" description="Disordered" evidence="1">
    <location>
        <begin position="295"/>
        <end position="314"/>
    </location>
</feature>
<dbReference type="CDD" id="cd00060">
    <property type="entry name" value="FHA"/>
    <property type="match status" value="2"/>
</dbReference>
<evidence type="ECO:0000259" key="2">
    <source>
        <dbReference type="PROSITE" id="PS50006"/>
    </source>
</evidence>
<dbReference type="SMART" id="SM00240">
    <property type="entry name" value="FHA"/>
    <property type="match status" value="2"/>
</dbReference>
<feature type="region of interest" description="Disordered" evidence="1">
    <location>
        <begin position="321"/>
        <end position="343"/>
    </location>
</feature>
<dbReference type="Gene3D" id="2.60.200.20">
    <property type="match status" value="2"/>
</dbReference>
<feature type="compositionally biased region" description="Low complexity" evidence="1">
    <location>
        <begin position="321"/>
        <end position="330"/>
    </location>
</feature>
<evidence type="ECO:0000313" key="4">
    <source>
        <dbReference type="Proteomes" id="UP000320735"/>
    </source>
</evidence>
<name>A0A5C6B8Y0_9PLAN</name>
<accession>A0A5C6B8Y0</accession>
<feature type="compositionally biased region" description="Polar residues" evidence="1">
    <location>
        <begin position="541"/>
        <end position="556"/>
    </location>
</feature>
<feature type="region of interest" description="Disordered" evidence="1">
    <location>
        <begin position="476"/>
        <end position="556"/>
    </location>
</feature>
<feature type="compositionally biased region" description="Polar residues" evidence="1">
    <location>
        <begin position="489"/>
        <end position="501"/>
    </location>
</feature>
<evidence type="ECO:0000313" key="3">
    <source>
        <dbReference type="EMBL" id="TWU06974.1"/>
    </source>
</evidence>
<feature type="compositionally biased region" description="Basic and acidic residues" evidence="1">
    <location>
        <begin position="504"/>
        <end position="522"/>
    </location>
</feature>
<dbReference type="EMBL" id="SJPP01000003">
    <property type="protein sequence ID" value="TWU06974.1"/>
    <property type="molecule type" value="Genomic_DNA"/>
</dbReference>
<dbReference type="InterPro" id="IPR008984">
    <property type="entry name" value="SMAD_FHA_dom_sf"/>
</dbReference>
<dbReference type="SUPFAM" id="SSF49879">
    <property type="entry name" value="SMAD/FHA domain"/>
    <property type="match status" value="2"/>
</dbReference>
<sequence>MFVNPDNQSAENSPYQLSASGSIAHLGYVPESDVVQFRDDCGVVGGRGELMVKSSEGTLLQRIAIDRPGILVGRANGCDIRLQHPDVRYRHAYLQCVDDRILLCDLGKRVRGRRTQRNVVSELTKHNDVVSVGPYSIHLSLNNDIERSNPAPPTVDQTDSSRHFTCEHQPLTIQLELFAGAAKPTTFDVRHDLTLIGKGRACKVRLIHRSVSKVHCSLVRTRSGLWVVDLLGRGAGTLVDGRRVRFAQLHNDSVLQVGKFSARISITESEPSTTTPSNAPPLSAVQFAEPHLQVSDNATSDPTTIGHNGTSSLTHYAPTQLQTSQQSQNLAHPHNNGQANHVESQSDHRLIEIVRSMLAEFGATQTDVVERMHDSTIEMLQVITALQSNQIDSLREELQRVHEINAELLGLQKKSWQAMESAMQQQSAIEHTAPAKDVAALLKTGRELSQRMESLPSQIAAAVAATAPKEQTITVNHPERITQAEPTAKVSNTNTSNSKPLESTPDKALHEATPKTNTKVDEESVPPSAEQVAAKSDLEESNNSAKRVPNNPTSQAKVELGHAWVCGRIATLQKERDSRWEKIKRVFGGD</sequence>
<comment type="caution">
    <text evidence="3">The sequence shown here is derived from an EMBL/GenBank/DDBJ whole genome shotgun (WGS) entry which is preliminary data.</text>
</comment>
<organism evidence="3 4">
    <name type="scientific">Symmachiella macrocystis</name>
    <dbReference type="NCBI Taxonomy" id="2527985"/>
    <lineage>
        <taxon>Bacteria</taxon>
        <taxon>Pseudomonadati</taxon>
        <taxon>Planctomycetota</taxon>
        <taxon>Planctomycetia</taxon>
        <taxon>Planctomycetales</taxon>
        <taxon>Planctomycetaceae</taxon>
        <taxon>Symmachiella</taxon>
    </lineage>
</organism>
<dbReference type="InterPro" id="IPR000253">
    <property type="entry name" value="FHA_dom"/>
</dbReference>
<dbReference type="Pfam" id="PF00498">
    <property type="entry name" value="FHA"/>
    <property type="match status" value="2"/>
</dbReference>
<protein>
    <submittedName>
        <fullName evidence="3">FHA domain protein</fullName>
    </submittedName>
</protein>
<dbReference type="AlphaFoldDB" id="A0A5C6B8Y0"/>
<dbReference type="PROSITE" id="PS50006">
    <property type="entry name" value="FHA_DOMAIN"/>
    <property type="match status" value="2"/>
</dbReference>
<evidence type="ECO:0000256" key="1">
    <source>
        <dbReference type="SAM" id="MobiDB-lite"/>
    </source>
</evidence>
<feature type="domain" description="FHA" evidence="2">
    <location>
        <begin position="194"/>
        <end position="244"/>
    </location>
</feature>